<dbReference type="PRINTS" id="PR01415">
    <property type="entry name" value="ANKYRIN"/>
</dbReference>
<keyword evidence="5" id="KW-1185">Reference proteome</keyword>
<dbReference type="RefSeq" id="XP_013268125.1">
    <property type="nucleotide sequence ID" value="XM_013412671.1"/>
</dbReference>
<dbReference type="HOGENOM" id="CLU_420997_0_0_1"/>
<sequence length="651" mass="71523">MRIQAHLDDIRSIFSHRLEKKSQAQRRIMTRELQDQIVDTIASRAQGMYVCYCYFPCSRFGFYSPQFSKPIILRGTERFLWASLQIDKVLKQITKAAVLKTLKNMPSTIYGSRTSFAALSHALSIELEDPPTQDVDKDNIETVVEACRGLVVVEGDETLRLVHFTVQEYFGKNPQKLDEMYIARVCLTYLSLQVFESGYRNGKQTFHQRLLQYPLLPYAAKRWCSHVAGEVPSEIEDAVVDLYCNRGKFSSYCQAYHFNGDPRNGFLPFQFPPIYSPLHNAVELHLLGVARRLLGKGWNTSSQTITRPTPLHLAVKSGRKAMVDLLLSAGANKFYRGADPSKCGTNGTLLIAAASRGLEELFTLLLDRGADVNGINDEIVKLLLYHDVDPDVSGKDLPLNHAIDNGDDKIVKLLLDHGADPNARNSLQAYALETATECGNRKLVRLLLDRGADLHARGGMCGSLLHAAARSSHPGMVQFMLDLGSKVFEDDEKFGGVLHLAKLKDYPLLVRHGANVNAKGGTCGYPLQTAVANQGSEEQKLEAVKFLIQAGAEINAVGGCFNTALEAACFLGLEKVVALLLEEGALLTPKSYKGGSPPITAARVGRGFVVETLLKHGAQVNQQDGRHGTAIHAATRGGHDAVVKEAETTIP</sequence>
<feature type="repeat" description="ANK" evidence="3">
    <location>
        <begin position="427"/>
        <end position="459"/>
    </location>
</feature>
<dbReference type="PROSITE" id="PS50297">
    <property type="entry name" value="ANK_REP_REGION"/>
    <property type="match status" value="3"/>
</dbReference>
<dbReference type="Proteomes" id="UP000053617">
    <property type="component" value="Unassembled WGS sequence"/>
</dbReference>
<feature type="repeat" description="ANK" evidence="3">
    <location>
        <begin position="345"/>
        <end position="377"/>
    </location>
</feature>
<evidence type="ECO:0000313" key="4">
    <source>
        <dbReference type="EMBL" id="KIX00989.1"/>
    </source>
</evidence>
<feature type="repeat" description="ANK" evidence="3">
    <location>
        <begin position="394"/>
        <end position="426"/>
    </location>
</feature>
<dbReference type="InterPro" id="IPR036770">
    <property type="entry name" value="Ankyrin_rpt-contain_sf"/>
</dbReference>
<feature type="repeat" description="ANK" evidence="3">
    <location>
        <begin position="593"/>
        <end position="625"/>
    </location>
</feature>
<keyword evidence="1" id="KW-0677">Repeat</keyword>
<dbReference type="Pfam" id="PF12796">
    <property type="entry name" value="Ank_2"/>
    <property type="match status" value="2"/>
</dbReference>
<evidence type="ECO:0000256" key="2">
    <source>
        <dbReference type="ARBA" id="ARBA00023043"/>
    </source>
</evidence>
<dbReference type="OrthoDB" id="4772757at2759"/>
<gene>
    <name evidence="4" type="ORF">Z518_10055</name>
</gene>
<evidence type="ECO:0000256" key="3">
    <source>
        <dbReference type="PROSITE-ProRule" id="PRU00023"/>
    </source>
</evidence>
<dbReference type="STRING" id="1442369.A0A0D2I5B0"/>
<dbReference type="VEuPathDB" id="FungiDB:Z518_10055"/>
<protein>
    <submittedName>
        <fullName evidence="4">Uncharacterized protein</fullName>
    </submittedName>
</protein>
<dbReference type="GeneID" id="25298126"/>
<evidence type="ECO:0000313" key="5">
    <source>
        <dbReference type="Proteomes" id="UP000053617"/>
    </source>
</evidence>
<keyword evidence="2 3" id="KW-0040">ANK repeat</keyword>
<dbReference type="AlphaFoldDB" id="A0A0D2I5B0"/>
<dbReference type="SUPFAM" id="SSF48403">
    <property type="entry name" value="Ankyrin repeat"/>
    <property type="match status" value="1"/>
</dbReference>
<organism evidence="4 5">
    <name type="scientific">Rhinocladiella mackenziei CBS 650.93</name>
    <dbReference type="NCBI Taxonomy" id="1442369"/>
    <lineage>
        <taxon>Eukaryota</taxon>
        <taxon>Fungi</taxon>
        <taxon>Dikarya</taxon>
        <taxon>Ascomycota</taxon>
        <taxon>Pezizomycotina</taxon>
        <taxon>Eurotiomycetes</taxon>
        <taxon>Chaetothyriomycetidae</taxon>
        <taxon>Chaetothyriales</taxon>
        <taxon>Herpotrichiellaceae</taxon>
        <taxon>Rhinocladiella</taxon>
    </lineage>
</organism>
<accession>A0A0D2I5B0</accession>
<evidence type="ECO:0000256" key="1">
    <source>
        <dbReference type="ARBA" id="ARBA00022737"/>
    </source>
</evidence>
<dbReference type="EMBL" id="KN847482">
    <property type="protein sequence ID" value="KIX00989.1"/>
    <property type="molecule type" value="Genomic_DNA"/>
</dbReference>
<name>A0A0D2I5B0_9EURO</name>
<dbReference type="SMART" id="SM00248">
    <property type="entry name" value="ANK"/>
    <property type="match status" value="9"/>
</dbReference>
<reference evidence="4 5" key="1">
    <citation type="submission" date="2015-01" db="EMBL/GenBank/DDBJ databases">
        <title>The Genome Sequence of Rhinocladiella mackenzie CBS 650.93.</title>
        <authorList>
            <consortium name="The Broad Institute Genomics Platform"/>
            <person name="Cuomo C."/>
            <person name="de Hoog S."/>
            <person name="Gorbushina A."/>
            <person name="Stielow B."/>
            <person name="Teixiera M."/>
            <person name="Abouelleil A."/>
            <person name="Chapman S.B."/>
            <person name="Priest M."/>
            <person name="Young S.K."/>
            <person name="Wortman J."/>
            <person name="Nusbaum C."/>
            <person name="Birren B."/>
        </authorList>
    </citation>
    <scope>NUCLEOTIDE SEQUENCE [LARGE SCALE GENOMIC DNA]</scope>
    <source>
        <strain evidence="4 5">CBS 650.93</strain>
    </source>
</reference>
<dbReference type="InterPro" id="IPR002110">
    <property type="entry name" value="Ankyrin_rpt"/>
</dbReference>
<proteinExistence type="predicted"/>
<feature type="repeat" description="ANK" evidence="3">
    <location>
        <begin position="306"/>
        <end position="332"/>
    </location>
</feature>
<dbReference type="PANTHER" id="PTHR24198">
    <property type="entry name" value="ANKYRIN REPEAT AND PROTEIN KINASE DOMAIN-CONTAINING PROTEIN"/>
    <property type="match status" value="1"/>
</dbReference>
<dbReference type="PROSITE" id="PS50088">
    <property type="entry name" value="ANK_REPEAT"/>
    <property type="match status" value="5"/>
</dbReference>
<dbReference type="PANTHER" id="PTHR24198:SF165">
    <property type="entry name" value="ANKYRIN REPEAT-CONTAINING PROTEIN-RELATED"/>
    <property type="match status" value="1"/>
</dbReference>
<dbReference type="Gene3D" id="1.25.40.20">
    <property type="entry name" value="Ankyrin repeat-containing domain"/>
    <property type="match status" value="3"/>
</dbReference>